<sequence>MSTALTALPASISLDSAVVDTLMPDASPTPSEDASQQTSASEEASASSASSEENRVDENEETFNPDGPDAGNSVQISVEDMAIMPLEFDTVAADAFDLSLCLTFDETESASNLDWMRLLDTPSLPELEPHETFAPEQHYHEFGVQPTSRVSQITATPANFPLGWKDSISFHEGAEIFTPSGPVMLLNAPIDVAAGFNNTNTLLNKGVSAPEAGEATIADADTKVNKTSRGNVDDWNICRCNPASRTTTSVRRGELVTCWIGEIDQANMPTMSYEAWRNGHFKTEKTVKRLGLSQITRERMLGILQEIFRCALVLYTLPSNCQRKGALLYPRSSRRFSSSFPLLPSTSNIHEYIEVFLTNFEPLYPVISKGTLDPNEFVPDSAEETTSLTLFLIIAYGMIRDTNVRHHRLAVGLLDACQLSLMNLVERENRTPRPNMTFLSTSLCTFQAAFSGDKWLMDLSQGLRSMYLGLAKFHSLFERQPPYSAGLAAVHEGLESVWKSWTHMEESSRFAYSWLMIDQEMGLFYDNGPSIPTAEVQTPLPDYDSLWLAQDAESWNHAAGDVSTSLQREEIKELLQKWYDLLTQSAPPDSRQWLLCQVSLILYHLISLNLCASVPDIELVARGEFRQHSSNIEDLSALALPYRCIQAREEAIFHCGQVLRLLREMEPVVRPLWWPLALYRVAIILWAIGLKHLPQNQDLSSKHHLGTNVHNPYSSEFAIDAVTPDDYRWRIFVQQKQGIPCLTKDDTNVRVEDINGTLEICAGFLGGPLASSPLAAGVARKLSTLTIPSS</sequence>
<dbReference type="EMBL" id="JAAFOW010001897">
    <property type="protein sequence ID" value="KAF5258792.1"/>
    <property type="molecule type" value="Genomic_DNA"/>
</dbReference>
<organism evidence="7 8">
    <name type="scientific">Fusarium oxysporum</name>
    <name type="common">Fusarium vascular wilt</name>
    <dbReference type="NCBI Taxonomy" id="5507"/>
    <lineage>
        <taxon>Eukaryota</taxon>
        <taxon>Fungi</taxon>
        <taxon>Dikarya</taxon>
        <taxon>Ascomycota</taxon>
        <taxon>Pezizomycotina</taxon>
        <taxon>Sordariomycetes</taxon>
        <taxon>Hypocreomycetidae</taxon>
        <taxon>Hypocreales</taxon>
        <taxon>Nectriaceae</taxon>
        <taxon>Fusarium</taxon>
        <taxon>Fusarium oxysporum species complex</taxon>
    </lineage>
</organism>
<evidence type="ECO:0000256" key="6">
    <source>
        <dbReference type="SAM" id="MobiDB-lite"/>
    </source>
</evidence>
<keyword evidence="1" id="KW-0479">Metal-binding</keyword>
<dbReference type="GO" id="GO:0003677">
    <property type="term" value="F:DNA binding"/>
    <property type="evidence" value="ECO:0007669"/>
    <property type="project" value="InterPro"/>
</dbReference>
<keyword evidence="4" id="KW-0804">Transcription</keyword>
<evidence type="ECO:0000256" key="5">
    <source>
        <dbReference type="ARBA" id="ARBA00023242"/>
    </source>
</evidence>
<evidence type="ECO:0000256" key="3">
    <source>
        <dbReference type="ARBA" id="ARBA00023015"/>
    </source>
</evidence>
<protein>
    <recommendedName>
        <fullName evidence="9">Transcription factor domain-containing protein</fullName>
    </recommendedName>
</protein>
<evidence type="ECO:0000313" key="8">
    <source>
        <dbReference type="Proteomes" id="UP000558688"/>
    </source>
</evidence>
<evidence type="ECO:0008006" key="9">
    <source>
        <dbReference type="Google" id="ProtNLM"/>
    </source>
</evidence>
<gene>
    <name evidence="7" type="ORF">FOXYS1_10610</name>
</gene>
<name>A0A8H5A4M2_FUSOX</name>
<dbReference type="PANTHER" id="PTHR47660:SF2">
    <property type="entry name" value="TRANSCRIPTION FACTOR WITH C2H2 AND ZN(2)-CYS(6) DNA BINDING DOMAIN (EUROFUNG)"/>
    <property type="match status" value="1"/>
</dbReference>
<feature type="compositionally biased region" description="Low complexity" evidence="6">
    <location>
        <begin position="31"/>
        <end position="51"/>
    </location>
</feature>
<dbReference type="PANTHER" id="PTHR47660">
    <property type="entry name" value="TRANSCRIPTION FACTOR WITH C2H2 AND ZN(2)-CYS(6) DNA BINDING DOMAIN (EUROFUNG)-RELATED-RELATED"/>
    <property type="match status" value="1"/>
</dbReference>
<evidence type="ECO:0000256" key="1">
    <source>
        <dbReference type="ARBA" id="ARBA00022723"/>
    </source>
</evidence>
<dbReference type="GO" id="GO:0006351">
    <property type="term" value="P:DNA-templated transcription"/>
    <property type="evidence" value="ECO:0007669"/>
    <property type="project" value="InterPro"/>
</dbReference>
<proteinExistence type="predicted"/>
<dbReference type="CDD" id="cd12148">
    <property type="entry name" value="fungal_TF_MHR"/>
    <property type="match status" value="1"/>
</dbReference>
<evidence type="ECO:0000313" key="7">
    <source>
        <dbReference type="EMBL" id="KAF5258792.1"/>
    </source>
</evidence>
<dbReference type="GO" id="GO:0008270">
    <property type="term" value="F:zinc ion binding"/>
    <property type="evidence" value="ECO:0007669"/>
    <property type="project" value="InterPro"/>
</dbReference>
<keyword evidence="3" id="KW-0805">Transcription regulation</keyword>
<feature type="region of interest" description="Disordered" evidence="6">
    <location>
        <begin position="21"/>
        <end position="73"/>
    </location>
</feature>
<evidence type="ECO:0000256" key="2">
    <source>
        <dbReference type="ARBA" id="ARBA00022833"/>
    </source>
</evidence>
<keyword evidence="2" id="KW-0862">Zinc</keyword>
<evidence type="ECO:0000256" key="4">
    <source>
        <dbReference type="ARBA" id="ARBA00023163"/>
    </source>
</evidence>
<accession>A0A8H5A4M2</accession>
<comment type="caution">
    <text evidence="7">The sequence shown here is derived from an EMBL/GenBank/DDBJ whole genome shotgun (WGS) entry which is preliminary data.</text>
</comment>
<reference evidence="7" key="1">
    <citation type="submission" date="2020-02" db="EMBL/GenBank/DDBJ databases">
        <title>Identification and distribution of gene clusters putatively required for synthesis of sphingolipid metabolism inhibitors in phylogenetically diverse species of the filamentous fungus Fusarium.</title>
        <authorList>
            <person name="Kim H.-S."/>
            <person name="Busman M."/>
            <person name="Brown D.W."/>
            <person name="Divon H."/>
            <person name="Uhlig S."/>
            <person name="Proctor R.H."/>
        </authorList>
    </citation>
    <scope>NUCLEOTIDE SEQUENCE [LARGE SCALE GENOMIC DNA]</scope>
    <source>
        <strain evidence="7">NRRL 39464</strain>
    </source>
</reference>
<dbReference type="AlphaFoldDB" id="A0A8H5A4M2"/>
<keyword evidence="5" id="KW-0539">Nucleus</keyword>
<dbReference type="Proteomes" id="UP000558688">
    <property type="component" value="Unassembled WGS sequence"/>
</dbReference>